<dbReference type="InterPro" id="IPR050750">
    <property type="entry name" value="C5-MTase"/>
</dbReference>
<keyword evidence="1" id="KW-0489">Methyltransferase</keyword>
<dbReference type="Gene3D" id="3.40.50.150">
    <property type="entry name" value="Vaccinia Virus protein VP39"/>
    <property type="match status" value="1"/>
</dbReference>
<accession>A0A0F9FPJ5</accession>
<keyword evidence="2" id="KW-0808">Transferase</keyword>
<feature type="region of interest" description="Disordered" evidence="4">
    <location>
        <begin position="185"/>
        <end position="254"/>
    </location>
</feature>
<dbReference type="GO" id="GO:0008168">
    <property type="term" value="F:methyltransferase activity"/>
    <property type="evidence" value="ECO:0007669"/>
    <property type="project" value="UniProtKB-KW"/>
</dbReference>
<proteinExistence type="predicted"/>
<reference evidence="5" key="1">
    <citation type="journal article" date="2015" name="Nature">
        <title>Complex archaea that bridge the gap between prokaryotes and eukaryotes.</title>
        <authorList>
            <person name="Spang A."/>
            <person name="Saw J.H."/>
            <person name="Jorgensen S.L."/>
            <person name="Zaremba-Niedzwiedzka K."/>
            <person name="Martijn J."/>
            <person name="Lind A.E."/>
            <person name="van Eijk R."/>
            <person name="Schleper C."/>
            <person name="Guy L."/>
            <person name="Ettema T.J."/>
        </authorList>
    </citation>
    <scope>NUCLEOTIDE SEQUENCE</scope>
</reference>
<dbReference type="GO" id="GO:0032259">
    <property type="term" value="P:methylation"/>
    <property type="evidence" value="ECO:0007669"/>
    <property type="project" value="UniProtKB-KW"/>
</dbReference>
<dbReference type="PROSITE" id="PS00094">
    <property type="entry name" value="C5_MTASE_1"/>
    <property type="match status" value="1"/>
</dbReference>
<keyword evidence="3" id="KW-0949">S-adenosyl-L-methionine</keyword>
<dbReference type="SUPFAM" id="SSF53335">
    <property type="entry name" value="S-adenosyl-L-methionine-dependent methyltransferases"/>
    <property type="match status" value="1"/>
</dbReference>
<evidence type="ECO:0000256" key="4">
    <source>
        <dbReference type="SAM" id="MobiDB-lite"/>
    </source>
</evidence>
<gene>
    <name evidence="5" type="ORF">LCGC14_1927650</name>
</gene>
<dbReference type="PANTHER" id="PTHR46098">
    <property type="entry name" value="TRNA (CYTOSINE(38)-C(5))-METHYLTRANSFERASE"/>
    <property type="match status" value="1"/>
</dbReference>
<name>A0A0F9FPJ5_9ZZZZ</name>
<organism evidence="5">
    <name type="scientific">marine sediment metagenome</name>
    <dbReference type="NCBI Taxonomy" id="412755"/>
    <lineage>
        <taxon>unclassified sequences</taxon>
        <taxon>metagenomes</taxon>
        <taxon>ecological metagenomes</taxon>
    </lineage>
</organism>
<feature type="compositionally biased region" description="Basic and acidic residues" evidence="4">
    <location>
        <begin position="185"/>
        <end position="194"/>
    </location>
</feature>
<comment type="caution">
    <text evidence="5">The sequence shown here is derived from an EMBL/GenBank/DDBJ whole genome shotgun (WGS) entry which is preliminary data.</text>
</comment>
<dbReference type="InterPro" id="IPR018117">
    <property type="entry name" value="C5_DNA_meth_AS"/>
</dbReference>
<dbReference type="Pfam" id="PF00145">
    <property type="entry name" value="DNA_methylase"/>
    <property type="match status" value="1"/>
</dbReference>
<dbReference type="InterPro" id="IPR001525">
    <property type="entry name" value="C5_MeTfrase"/>
</dbReference>
<feature type="non-terminal residue" evidence="5">
    <location>
        <position position="348"/>
    </location>
</feature>
<evidence type="ECO:0000256" key="1">
    <source>
        <dbReference type="ARBA" id="ARBA00022603"/>
    </source>
</evidence>
<feature type="compositionally biased region" description="Basic and acidic residues" evidence="4">
    <location>
        <begin position="208"/>
        <end position="217"/>
    </location>
</feature>
<dbReference type="InterPro" id="IPR029063">
    <property type="entry name" value="SAM-dependent_MTases_sf"/>
</dbReference>
<dbReference type="AlphaFoldDB" id="A0A0F9FPJ5"/>
<evidence type="ECO:0000256" key="2">
    <source>
        <dbReference type="ARBA" id="ARBA00022679"/>
    </source>
</evidence>
<evidence type="ECO:0008006" key="6">
    <source>
        <dbReference type="Google" id="ProtNLM"/>
    </source>
</evidence>
<dbReference type="PANTHER" id="PTHR46098:SF1">
    <property type="entry name" value="TRNA (CYTOSINE(38)-C(5))-METHYLTRANSFERASE"/>
    <property type="match status" value="1"/>
</dbReference>
<evidence type="ECO:0000313" key="5">
    <source>
        <dbReference type="EMBL" id="KKL88148.1"/>
    </source>
</evidence>
<dbReference type="PRINTS" id="PR00105">
    <property type="entry name" value="C5METTRFRASE"/>
</dbReference>
<evidence type="ECO:0000256" key="3">
    <source>
        <dbReference type="ARBA" id="ARBA00022691"/>
    </source>
</evidence>
<dbReference type="EMBL" id="LAZR01020649">
    <property type="protein sequence ID" value="KKL88148.1"/>
    <property type="molecule type" value="Genomic_DNA"/>
</dbReference>
<sequence>MDNPQHLTVLSLCSGYGGLELGLSRALENPLRVIAVEVEAYALANLVAKAEEGKLAIEALYPDLKTFPAERFSGCFDIITAGYPCQPFSHAGKRQGCKDERYLWPDIREHIRTIRPTMVLLENVAGHVSLGFKEVVYSLQRMGYTVEGGLFTAAEVGAPHRRQRLYVLAHAEGYEGCLYPRWRGEGQGETDAGRAGKGMADAGGVGRRGRDNGEHGRQGRSLQVEGSGALADTDMPGTPPGGENRGVGRQQESATEIMADADGERLQEPLRRRLEQEYTRSVISWPARSGQEQYAWEEPRTVMSKAGYRLLTSYIKKYKTPFAKETLAELAYAESYGDNAIKSAVGRT</sequence>
<protein>
    <recommendedName>
        <fullName evidence="6">DNA (cytosine-5-)-methyltransferase</fullName>
    </recommendedName>
</protein>
<dbReference type="PROSITE" id="PS51679">
    <property type="entry name" value="SAM_MT_C5"/>
    <property type="match status" value="1"/>
</dbReference>